<evidence type="ECO:0000256" key="2">
    <source>
        <dbReference type="RuleBase" id="RU003750"/>
    </source>
</evidence>
<reference evidence="4 5" key="1">
    <citation type="submission" date="2020-08" db="EMBL/GenBank/DDBJ databases">
        <title>Genomic Encyclopedia of Type Strains, Phase IV (KMG-IV): sequencing the most valuable type-strain genomes for metagenomic binning, comparative biology and taxonomic classification.</title>
        <authorList>
            <person name="Goeker M."/>
        </authorList>
    </citation>
    <scope>NUCLEOTIDE SEQUENCE [LARGE SCALE GENOMIC DNA]</scope>
    <source>
        <strain evidence="4 5">DSM 25622</strain>
    </source>
</reference>
<dbReference type="Gene3D" id="1.20.120.1760">
    <property type="match status" value="1"/>
</dbReference>
<keyword evidence="5" id="KW-1185">Reference proteome</keyword>
<keyword evidence="1 2" id="KW-0808">Transferase</keyword>
<comment type="caution">
    <text evidence="4">The sequence shown here is derived from an EMBL/GenBank/DDBJ whole genome shotgun (WGS) entry which is preliminary data.</text>
</comment>
<keyword evidence="3" id="KW-0812">Transmembrane</keyword>
<dbReference type="InterPro" id="IPR048254">
    <property type="entry name" value="CDP_ALCOHOL_P_TRANSF_CS"/>
</dbReference>
<sequence length="200" mass="20511">MSSNTVIHRIVRPAVRAVAPSGITPNSITTLRLVTGIAAAAAFAWDAGPWQAVGGAIFLLSMLLDRADGELARQTGQSSAAGHRYDLISDCFSNIIAFIGIGIGQMAVIGATGPLLGTVAGAAIGAIFWQLHVLRIGTLRGYDLAPGITIDPDDLLALVPVLIWVGAAVPMLWAAAIITPGAALYLAIAGARQQGAGQRP</sequence>
<dbReference type="Proteomes" id="UP000580654">
    <property type="component" value="Unassembled WGS sequence"/>
</dbReference>
<evidence type="ECO:0008006" key="6">
    <source>
        <dbReference type="Google" id="ProtNLM"/>
    </source>
</evidence>
<dbReference type="EMBL" id="JACIJD010000001">
    <property type="protein sequence ID" value="MBB5692301.1"/>
    <property type="molecule type" value="Genomic_DNA"/>
</dbReference>
<dbReference type="Pfam" id="PF01066">
    <property type="entry name" value="CDP-OH_P_transf"/>
    <property type="match status" value="1"/>
</dbReference>
<keyword evidence="3" id="KW-0472">Membrane</keyword>
<organism evidence="4 5">
    <name type="scientific">Muricoccus pecuniae</name>
    <dbReference type="NCBI Taxonomy" id="693023"/>
    <lineage>
        <taxon>Bacteria</taxon>
        <taxon>Pseudomonadati</taxon>
        <taxon>Pseudomonadota</taxon>
        <taxon>Alphaproteobacteria</taxon>
        <taxon>Acetobacterales</taxon>
        <taxon>Roseomonadaceae</taxon>
        <taxon>Muricoccus</taxon>
    </lineage>
</organism>
<feature type="transmembrane region" description="Helical" evidence="3">
    <location>
        <begin position="155"/>
        <end position="178"/>
    </location>
</feature>
<name>A0A840Y8P6_9PROT</name>
<dbReference type="RefSeq" id="WP_184513097.1">
    <property type="nucleotide sequence ID" value="NZ_JACIJD010000001.1"/>
</dbReference>
<evidence type="ECO:0000256" key="3">
    <source>
        <dbReference type="SAM" id="Phobius"/>
    </source>
</evidence>
<proteinExistence type="inferred from homology"/>
<comment type="similarity">
    <text evidence="2">Belongs to the CDP-alcohol phosphatidyltransferase class-I family.</text>
</comment>
<feature type="transmembrane region" description="Helical" evidence="3">
    <location>
        <begin position="91"/>
        <end position="109"/>
    </location>
</feature>
<dbReference type="GO" id="GO:0008654">
    <property type="term" value="P:phospholipid biosynthetic process"/>
    <property type="evidence" value="ECO:0007669"/>
    <property type="project" value="InterPro"/>
</dbReference>
<feature type="transmembrane region" description="Helical" evidence="3">
    <location>
        <begin position="115"/>
        <end position="134"/>
    </location>
</feature>
<evidence type="ECO:0000256" key="1">
    <source>
        <dbReference type="ARBA" id="ARBA00022679"/>
    </source>
</evidence>
<accession>A0A840Y8P6</accession>
<evidence type="ECO:0000313" key="5">
    <source>
        <dbReference type="Proteomes" id="UP000580654"/>
    </source>
</evidence>
<keyword evidence="3" id="KW-1133">Transmembrane helix</keyword>
<protein>
    <recommendedName>
        <fullName evidence="6">CDP-alcohol phosphatidyltransferase</fullName>
    </recommendedName>
</protein>
<gene>
    <name evidence="4" type="ORF">FHS87_000312</name>
</gene>
<dbReference type="AlphaFoldDB" id="A0A840Y8P6"/>
<evidence type="ECO:0000313" key="4">
    <source>
        <dbReference type="EMBL" id="MBB5692301.1"/>
    </source>
</evidence>
<dbReference type="GO" id="GO:0016780">
    <property type="term" value="F:phosphotransferase activity, for other substituted phosphate groups"/>
    <property type="evidence" value="ECO:0007669"/>
    <property type="project" value="InterPro"/>
</dbReference>
<dbReference type="PROSITE" id="PS00379">
    <property type="entry name" value="CDP_ALCOHOL_P_TRANSF"/>
    <property type="match status" value="1"/>
</dbReference>
<dbReference type="GO" id="GO:0016020">
    <property type="term" value="C:membrane"/>
    <property type="evidence" value="ECO:0007669"/>
    <property type="project" value="InterPro"/>
</dbReference>
<dbReference type="InterPro" id="IPR000462">
    <property type="entry name" value="CDP-OH_P_trans"/>
</dbReference>
<dbReference type="InterPro" id="IPR043130">
    <property type="entry name" value="CDP-OH_PTrfase_TM_dom"/>
</dbReference>